<accession>A0A4P9WF48</accession>
<sequence>MDFLLGEDVILSEFRSRRVCMRVAAASILRLILHEVHQPLPPFFDSRSSSHSAVAPLFQVPHRMTKLPPPRGPKNAGLIPSTAEPSQQEERMARHHCPVVPARRRFGFARQTLSLLRTVVSNSRLKTQELTGTRGAITRVAGTAFRRALIQSLFFRIRKDQSLSFALDVNLIAGATANVAVSPSHACCPNAPLPTGPRPQPFPLLAPIPQGRCGSEIRQRTFT</sequence>
<organism evidence="2 3">
    <name type="scientific">Blyttiomyces helicus</name>
    <dbReference type="NCBI Taxonomy" id="388810"/>
    <lineage>
        <taxon>Eukaryota</taxon>
        <taxon>Fungi</taxon>
        <taxon>Fungi incertae sedis</taxon>
        <taxon>Chytridiomycota</taxon>
        <taxon>Chytridiomycota incertae sedis</taxon>
        <taxon>Chytridiomycetes</taxon>
        <taxon>Chytridiomycetes incertae sedis</taxon>
        <taxon>Blyttiomyces</taxon>
    </lineage>
</organism>
<proteinExistence type="predicted"/>
<keyword evidence="3" id="KW-1185">Reference proteome</keyword>
<evidence type="ECO:0000313" key="2">
    <source>
        <dbReference type="EMBL" id="RKO90445.1"/>
    </source>
</evidence>
<protein>
    <submittedName>
        <fullName evidence="2">Uncharacterized protein</fullName>
    </submittedName>
</protein>
<dbReference type="AlphaFoldDB" id="A0A4P9WF48"/>
<reference evidence="3" key="1">
    <citation type="journal article" date="2018" name="Nat. Microbiol.">
        <title>Leveraging single-cell genomics to expand the fungal tree of life.</title>
        <authorList>
            <person name="Ahrendt S.R."/>
            <person name="Quandt C.A."/>
            <person name="Ciobanu D."/>
            <person name="Clum A."/>
            <person name="Salamov A."/>
            <person name="Andreopoulos B."/>
            <person name="Cheng J.F."/>
            <person name="Woyke T."/>
            <person name="Pelin A."/>
            <person name="Henrissat B."/>
            <person name="Reynolds N.K."/>
            <person name="Benny G.L."/>
            <person name="Smith M.E."/>
            <person name="James T.Y."/>
            <person name="Grigoriev I.V."/>
        </authorList>
    </citation>
    <scope>NUCLEOTIDE SEQUENCE [LARGE SCALE GENOMIC DNA]</scope>
</reference>
<name>A0A4P9WF48_9FUNG</name>
<feature type="region of interest" description="Disordered" evidence="1">
    <location>
        <begin position="68"/>
        <end position="91"/>
    </location>
</feature>
<dbReference type="Proteomes" id="UP000269721">
    <property type="component" value="Unassembled WGS sequence"/>
</dbReference>
<evidence type="ECO:0000313" key="3">
    <source>
        <dbReference type="Proteomes" id="UP000269721"/>
    </source>
</evidence>
<gene>
    <name evidence="2" type="ORF">BDK51DRAFT_46423</name>
</gene>
<dbReference type="EMBL" id="KZ995554">
    <property type="protein sequence ID" value="RKO90445.1"/>
    <property type="molecule type" value="Genomic_DNA"/>
</dbReference>
<evidence type="ECO:0000256" key="1">
    <source>
        <dbReference type="SAM" id="MobiDB-lite"/>
    </source>
</evidence>